<accession>A0A0U1S870</accession>
<keyword evidence="2" id="KW-0964">Secreted</keyword>
<name>A0A0U1S870_ISOMC</name>
<dbReference type="SUPFAM" id="SSF57095">
    <property type="entry name" value="Scorpion toxin-like"/>
    <property type="match status" value="1"/>
</dbReference>
<dbReference type="GO" id="GO:0005576">
    <property type="term" value="C:extracellular region"/>
    <property type="evidence" value="ECO:0007669"/>
    <property type="project" value="UniProtKB-SubCell"/>
</dbReference>
<feature type="domain" description="LCN-type CS-alpha/beta" evidence="4">
    <location>
        <begin position="24"/>
        <end position="88"/>
    </location>
</feature>
<evidence type="ECO:0000259" key="4">
    <source>
        <dbReference type="PROSITE" id="PS51863"/>
    </source>
</evidence>
<dbReference type="EMBL" id="EU252215">
    <property type="protein sequence ID" value="ACD11806.1"/>
    <property type="molecule type" value="mRNA"/>
</dbReference>
<comment type="subcellular location">
    <subcellularLocation>
        <location evidence="1">Secreted</location>
    </subcellularLocation>
</comment>
<dbReference type="Gene3D" id="3.30.30.10">
    <property type="entry name" value="Knottin, scorpion toxin-like"/>
    <property type="match status" value="1"/>
</dbReference>
<dbReference type="InterPro" id="IPR044062">
    <property type="entry name" value="LCN-type_CS_alpha_beta_dom"/>
</dbReference>
<dbReference type="GO" id="GO:0019871">
    <property type="term" value="F:sodium channel inhibitor activity"/>
    <property type="evidence" value="ECO:0007669"/>
    <property type="project" value="InterPro"/>
</dbReference>
<reference evidence="5" key="1">
    <citation type="submission" date="2007-10" db="EMBL/GenBank/DDBJ databases">
        <title>Classification and functional annotation of ESTs from venom glands of Isometrus maculatus.</title>
        <authorList>
            <person name="Li W."/>
            <person name="Ma Y."/>
            <person name="Zhao R."/>
            <person name="Cao Z."/>
        </authorList>
    </citation>
    <scope>NUCLEOTIDE SEQUENCE</scope>
    <source>
        <tissue evidence="5">Venom gland</tissue>
    </source>
</reference>
<proteinExistence type="evidence at transcript level"/>
<dbReference type="Pfam" id="PF00537">
    <property type="entry name" value="Toxin_3"/>
    <property type="match status" value="1"/>
</dbReference>
<feature type="signal peptide" evidence="3">
    <location>
        <begin position="1"/>
        <end position="20"/>
    </location>
</feature>
<evidence type="ECO:0000256" key="3">
    <source>
        <dbReference type="SAM" id="SignalP"/>
    </source>
</evidence>
<dbReference type="AlphaFoldDB" id="A0A0U1S870"/>
<protein>
    <recommendedName>
        <fullName evidence="4">LCN-type CS-alpha/beta domain-containing protein</fullName>
    </recommendedName>
</protein>
<dbReference type="PROSITE" id="PS51863">
    <property type="entry name" value="LCN_CSAB"/>
    <property type="match status" value="1"/>
</dbReference>
<dbReference type="CDD" id="cd23106">
    <property type="entry name" value="neurotoxins_LC_scorpion"/>
    <property type="match status" value="1"/>
</dbReference>
<evidence type="ECO:0000313" key="5">
    <source>
        <dbReference type="EMBL" id="ACD11806.1"/>
    </source>
</evidence>
<sequence>MKYLILVILPITMLLTDVISYRLEEGYPVAENGCRISCIPNDQEKECKEYCTKNGATNGFCDDDACACLCDEIPDDMTVWLPRKVTCESWNQNLVTEFLKD</sequence>
<organism evidence="5">
    <name type="scientific">Isometrus maculatus</name>
    <name type="common">Lesser brown scorpion</name>
    <name type="synonym">Scorpio maculatus</name>
    <dbReference type="NCBI Taxonomy" id="497827"/>
    <lineage>
        <taxon>Eukaryota</taxon>
        <taxon>Metazoa</taxon>
        <taxon>Ecdysozoa</taxon>
        <taxon>Arthropoda</taxon>
        <taxon>Chelicerata</taxon>
        <taxon>Arachnida</taxon>
        <taxon>Scorpiones</taxon>
        <taxon>Buthida</taxon>
        <taxon>Buthoidea</taxon>
        <taxon>Buthidae</taxon>
        <taxon>Isometrus</taxon>
    </lineage>
</organism>
<evidence type="ECO:0000256" key="2">
    <source>
        <dbReference type="ARBA" id="ARBA00022525"/>
    </source>
</evidence>
<keyword evidence="3" id="KW-0732">Signal</keyword>
<feature type="chain" id="PRO_5006829093" description="LCN-type CS-alpha/beta domain-containing protein" evidence="3">
    <location>
        <begin position="21"/>
        <end position="101"/>
    </location>
</feature>
<dbReference type="InterPro" id="IPR002061">
    <property type="entry name" value="Scorpion_toxinL/defensin"/>
</dbReference>
<dbReference type="InterPro" id="IPR036574">
    <property type="entry name" value="Scorpion_toxin-like_sf"/>
</dbReference>
<evidence type="ECO:0000256" key="1">
    <source>
        <dbReference type="ARBA" id="ARBA00004613"/>
    </source>
</evidence>